<dbReference type="PRINTS" id="PR00112">
    <property type="entry name" value="ACYLPHPHTASE"/>
</dbReference>
<dbReference type="InterPro" id="IPR036046">
    <property type="entry name" value="Acylphosphatase-like_dom_sf"/>
</dbReference>
<feature type="active site" evidence="4">
    <location>
        <position position="47"/>
    </location>
</feature>
<gene>
    <name evidence="8" type="ORF">AVDCRST_MAG49-4232</name>
</gene>
<evidence type="ECO:0000256" key="4">
    <source>
        <dbReference type="PROSITE-ProRule" id="PRU00520"/>
    </source>
</evidence>
<dbReference type="Gene3D" id="3.30.70.100">
    <property type="match status" value="1"/>
</dbReference>
<evidence type="ECO:0000256" key="5">
    <source>
        <dbReference type="RuleBase" id="RU000553"/>
    </source>
</evidence>
<name>A0A6J4VDH8_9BACT</name>
<comment type="similarity">
    <text evidence="1 6">Belongs to the acylphosphatase family.</text>
</comment>
<dbReference type="SUPFAM" id="SSF54975">
    <property type="entry name" value="Acylphosphatase/BLUF domain-like"/>
    <property type="match status" value="1"/>
</dbReference>
<feature type="domain" description="Acylphosphatase-like" evidence="7">
    <location>
        <begin position="14"/>
        <end position="100"/>
    </location>
</feature>
<dbReference type="InterPro" id="IPR020456">
    <property type="entry name" value="Acylphosphatase"/>
</dbReference>
<sequence>MGAPPHGHPAGTGRQSIRVTGRVQGVSFRAYVADEARRLGLTGFVRNDRDGSVLIEAEGESAALDRLVAWCHRGSPSARVTGVEVASREPIGSREFAIRR</sequence>
<protein>
    <recommendedName>
        <fullName evidence="2 4">Acylphosphatase</fullName>
        <ecNumber evidence="2 4">3.6.1.7</ecNumber>
    </recommendedName>
</protein>
<evidence type="ECO:0000256" key="3">
    <source>
        <dbReference type="ARBA" id="ARBA00047645"/>
    </source>
</evidence>
<feature type="active site" evidence="4">
    <location>
        <position position="29"/>
    </location>
</feature>
<reference evidence="8" key="1">
    <citation type="submission" date="2020-02" db="EMBL/GenBank/DDBJ databases">
        <authorList>
            <person name="Meier V. D."/>
        </authorList>
    </citation>
    <scope>NUCLEOTIDE SEQUENCE</scope>
    <source>
        <strain evidence="8">AVDCRST_MAG49</strain>
    </source>
</reference>
<dbReference type="GO" id="GO:0003998">
    <property type="term" value="F:acylphosphatase activity"/>
    <property type="evidence" value="ECO:0007669"/>
    <property type="project" value="UniProtKB-EC"/>
</dbReference>
<keyword evidence="4 5" id="KW-0378">Hydrolase</keyword>
<evidence type="ECO:0000256" key="2">
    <source>
        <dbReference type="ARBA" id="ARBA00012150"/>
    </source>
</evidence>
<dbReference type="EC" id="3.6.1.7" evidence="2 4"/>
<dbReference type="PROSITE" id="PS00150">
    <property type="entry name" value="ACYLPHOSPHATASE_1"/>
    <property type="match status" value="1"/>
</dbReference>
<dbReference type="PANTHER" id="PTHR47268:SF4">
    <property type="entry name" value="ACYLPHOSPHATASE"/>
    <property type="match status" value="1"/>
</dbReference>
<dbReference type="Pfam" id="PF00708">
    <property type="entry name" value="Acylphosphatase"/>
    <property type="match status" value="1"/>
</dbReference>
<dbReference type="EMBL" id="CADCWG010000303">
    <property type="protein sequence ID" value="CAA9575997.1"/>
    <property type="molecule type" value="Genomic_DNA"/>
</dbReference>
<dbReference type="InterPro" id="IPR001792">
    <property type="entry name" value="Acylphosphatase-like_dom"/>
</dbReference>
<comment type="catalytic activity">
    <reaction evidence="3 4 5">
        <text>an acyl phosphate + H2O = a carboxylate + phosphate + H(+)</text>
        <dbReference type="Rhea" id="RHEA:14965"/>
        <dbReference type="ChEBI" id="CHEBI:15377"/>
        <dbReference type="ChEBI" id="CHEBI:15378"/>
        <dbReference type="ChEBI" id="CHEBI:29067"/>
        <dbReference type="ChEBI" id="CHEBI:43474"/>
        <dbReference type="ChEBI" id="CHEBI:59918"/>
        <dbReference type="EC" id="3.6.1.7"/>
    </reaction>
</comment>
<evidence type="ECO:0000256" key="6">
    <source>
        <dbReference type="RuleBase" id="RU004168"/>
    </source>
</evidence>
<proteinExistence type="inferred from homology"/>
<evidence type="ECO:0000313" key="8">
    <source>
        <dbReference type="EMBL" id="CAA9575997.1"/>
    </source>
</evidence>
<dbReference type="PANTHER" id="PTHR47268">
    <property type="entry name" value="ACYLPHOSPHATASE"/>
    <property type="match status" value="1"/>
</dbReference>
<organism evidence="8">
    <name type="scientific">uncultured Thermomicrobiales bacterium</name>
    <dbReference type="NCBI Taxonomy" id="1645740"/>
    <lineage>
        <taxon>Bacteria</taxon>
        <taxon>Pseudomonadati</taxon>
        <taxon>Thermomicrobiota</taxon>
        <taxon>Thermomicrobia</taxon>
        <taxon>Thermomicrobiales</taxon>
        <taxon>environmental samples</taxon>
    </lineage>
</organism>
<accession>A0A6J4VDH8</accession>
<dbReference type="InterPro" id="IPR017968">
    <property type="entry name" value="Acylphosphatase_CS"/>
</dbReference>
<evidence type="ECO:0000259" key="7">
    <source>
        <dbReference type="PROSITE" id="PS51160"/>
    </source>
</evidence>
<dbReference type="PROSITE" id="PS00151">
    <property type="entry name" value="ACYLPHOSPHATASE_2"/>
    <property type="match status" value="1"/>
</dbReference>
<evidence type="ECO:0000256" key="1">
    <source>
        <dbReference type="ARBA" id="ARBA00005614"/>
    </source>
</evidence>
<dbReference type="PROSITE" id="PS51160">
    <property type="entry name" value="ACYLPHOSPHATASE_3"/>
    <property type="match status" value="1"/>
</dbReference>
<dbReference type="AlphaFoldDB" id="A0A6J4VDH8"/>